<organism evidence="6 7">
    <name type="scientific">Mycetocola reblochoni</name>
    <dbReference type="NCBI Taxonomy" id="331618"/>
    <lineage>
        <taxon>Bacteria</taxon>
        <taxon>Bacillati</taxon>
        <taxon>Actinomycetota</taxon>
        <taxon>Actinomycetes</taxon>
        <taxon>Micrococcales</taxon>
        <taxon>Microbacteriaceae</taxon>
        <taxon>Mycetocola</taxon>
    </lineage>
</organism>
<dbReference type="PANTHER" id="PTHR19211:SF14">
    <property type="entry name" value="ATP-BINDING CASSETTE SUB-FAMILY F MEMBER 1"/>
    <property type="match status" value="1"/>
</dbReference>
<dbReference type="InterPro" id="IPR003593">
    <property type="entry name" value="AAA+_ATPase"/>
</dbReference>
<dbReference type="PANTHER" id="PTHR19211">
    <property type="entry name" value="ATP-BINDING TRANSPORT PROTEIN-RELATED"/>
    <property type="match status" value="1"/>
</dbReference>
<dbReference type="RefSeq" id="WP_087138298.1">
    <property type="nucleotide sequence ID" value="NZ_JBQDRQ010000046.1"/>
</dbReference>
<evidence type="ECO:0000256" key="2">
    <source>
        <dbReference type="ARBA" id="ARBA00022741"/>
    </source>
</evidence>
<dbReference type="GO" id="GO:0005524">
    <property type="term" value="F:ATP binding"/>
    <property type="evidence" value="ECO:0007669"/>
    <property type="project" value="UniProtKB-KW"/>
</dbReference>
<dbReference type="PROSITE" id="PS00211">
    <property type="entry name" value="ABC_TRANSPORTER_1"/>
    <property type="match status" value="1"/>
</dbReference>
<dbReference type="Proteomes" id="UP000275395">
    <property type="component" value="Unassembled WGS sequence"/>
</dbReference>
<evidence type="ECO:0000256" key="1">
    <source>
        <dbReference type="ARBA" id="ARBA00022737"/>
    </source>
</evidence>
<sequence>MSPHPLPPSRPGAQLVVDGVGCSSADRRVLTDVSLVLSPVDRVGLIGENGSGKSTLLSIIAGLRPPDTGRVTATAPGTPRASIGLLRQEPPFSAEETVGDAVERAVEPGRAAADRVALLAAELAERPEDPRTLERYSDALATAERLDVWGIDARRDRTLAGLGLAALERSRATAELSGGQRARLSLAWLLLSGPDVLLLDEPTNHLDEDATAHLVGVLQSWPGPVLMASHDRAFLEQAATSLIDLDPSPAPHADSEGLIGDGDGTGIGVTRFTGGFGEYLDARHAARRRWERRYEEEQDELTRLRAAVGASSQVGHSDWRPRTETRAAAKFYADRNARVVSRRLTEARSRLDALERSRLGRPPEPLRFRGLTAAGTPRDGHDEGPLIAVTNITVPERLSPTSLALRREDRLLITGANGSGKSTLIGVLAARITPDGGTRLAGPRARIAELTQDTALPDPRRRGPGRTVRECYADLVDVHRAERTPIETFGLIAHRDLNRALSALSVGQRRRVALAVLLADPPDVLLLDEPTNHLSLALVTELEAAIGDYPGAVVVASHDRWLRDRWTGTRLHLTAPPHGKVAWSEG</sequence>
<dbReference type="CDD" id="cd03221">
    <property type="entry name" value="ABCF_EF-3"/>
    <property type="match status" value="2"/>
</dbReference>
<dbReference type="AlphaFoldDB" id="A0A3L6ZJJ9"/>
<feature type="domain" description="ABC transporter" evidence="5">
    <location>
        <begin position="15"/>
        <end position="272"/>
    </location>
</feature>
<dbReference type="SMART" id="SM00382">
    <property type="entry name" value="AAA"/>
    <property type="match status" value="2"/>
</dbReference>
<feature type="region of interest" description="Disordered" evidence="4">
    <location>
        <begin position="363"/>
        <end position="385"/>
    </location>
</feature>
<gene>
    <name evidence="6" type="ORF">D9V30_11995</name>
</gene>
<evidence type="ECO:0000256" key="3">
    <source>
        <dbReference type="ARBA" id="ARBA00022840"/>
    </source>
</evidence>
<reference evidence="6 7" key="1">
    <citation type="submission" date="2018-10" db="EMBL/GenBank/DDBJ databases">
        <authorList>
            <person name="Li J."/>
        </authorList>
    </citation>
    <scope>NUCLEOTIDE SEQUENCE [LARGE SCALE GENOMIC DNA]</scope>
    <source>
        <strain evidence="6 7">JCM 30549</strain>
    </source>
</reference>
<feature type="domain" description="ABC transporter" evidence="5">
    <location>
        <begin position="366"/>
        <end position="584"/>
    </location>
</feature>
<protein>
    <submittedName>
        <fullName evidence="6">ABC transporter ATP-binding protein</fullName>
    </submittedName>
</protein>
<dbReference type="InterPro" id="IPR017871">
    <property type="entry name" value="ABC_transporter-like_CS"/>
</dbReference>
<dbReference type="GO" id="GO:0016887">
    <property type="term" value="F:ATP hydrolysis activity"/>
    <property type="evidence" value="ECO:0007669"/>
    <property type="project" value="InterPro"/>
</dbReference>
<evidence type="ECO:0000259" key="5">
    <source>
        <dbReference type="PROSITE" id="PS50893"/>
    </source>
</evidence>
<comment type="caution">
    <text evidence="6">The sequence shown here is derived from an EMBL/GenBank/DDBJ whole genome shotgun (WGS) entry which is preliminary data.</text>
</comment>
<keyword evidence="2" id="KW-0547">Nucleotide-binding</keyword>
<dbReference type="InterPro" id="IPR050611">
    <property type="entry name" value="ABCF"/>
</dbReference>
<evidence type="ECO:0000256" key="4">
    <source>
        <dbReference type="SAM" id="MobiDB-lite"/>
    </source>
</evidence>
<dbReference type="Pfam" id="PF00005">
    <property type="entry name" value="ABC_tran"/>
    <property type="match status" value="2"/>
</dbReference>
<dbReference type="InterPro" id="IPR003439">
    <property type="entry name" value="ABC_transporter-like_ATP-bd"/>
</dbReference>
<keyword evidence="1" id="KW-0677">Repeat</keyword>
<name>A0A3L6ZJJ9_9MICO</name>
<evidence type="ECO:0000313" key="7">
    <source>
        <dbReference type="Proteomes" id="UP000275395"/>
    </source>
</evidence>
<keyword evidence="3 6" id="KW-0067">ATP-binding</keyword>
<accession>A0A3L6ZJJ9</accession>
<dbReference type="EMBL" id="RCUW01000012">
    <property type="protein sequence ID" value="RLP68017.1"/>
    <property type="molecule type" value="Genomic_DNA"/>
</dbReference>
<evidence type="ECO:0000313" key="6">
    <source>
        <dbReference type="EMBL" id="RLP68017.1"/>
    </source>
</evidence>
<dbReference type="SUPFAM" id="SSF52540">
    <property type="entry name" value="P-loop containing nucleoside triphosphate hydrolases"/>
    <property type="match status" value="2"/>
</dbReference>
<dbReference type="FunFam" id="3.40.50.300:FF:000011">
    <property type="entry name" value="Putative ABC transporter ATP-binding component"/>
    <property type="match status" value="1"/>
</dbReference>
<dbReference type="PROSITE" id="PS50893">
    <property type="entry name" value="ABC_TRANSPORTER_2"/>
    <property type="match status" value="2"/>
</dbReference>
<proteinExistence type="predicted"/>
<dbReference type="InterPro" id="IPR027417">
    <property type="entry name" value="P-loop_NTPase"/>
</dbReference>
<dbReference type="Gene3D" id="3.40.50.300">
    <property type="entry name" value="P-loop containing nucleotide triphosphate hydrolases"/>
    <property type="match status" value="2"/>
</dbReference>